<keyword evidence="10" id="KW-0067">ATP-binding</keyword>
<evidence type="ECO:0000259" key="18">
    <source>
        <dbReference type="Pfam" id="PF13807"/>
    </source>
</evidence>
<dbReference type="InterPro" id="IPR033756">
    <property type="entry name" value="YlxH/NBP35"/>
</dbReference>
<feature type="domain" description="Polysaccharide chain length determinant N-terminal" evidence="17">
    <location>
        <begin position="8"/>
        <end position="106"/>
    </location>
</feature>
<dbReference type="Gene3D" id="3.40.50.300">
    <property type="entry name" value="P-loop containing nucleotide triphosphate hydrolases"/>
    <property type="match status" value="1"/>
</dbReference>
<evidence type="ECO:0000256" key="2">
    <source>
        <dbReference type="ARBA" id="ARBA00006683"/>
    </source>
</evidence>
<feature type="domain" description="Tyrosine-protein kinase G-rich" evidence="18">
    <location>
        <begin position="375"/>
        <end position="451"/>
    </location>
</feature>
<dbReference type="Pfam" id="PF13807">
    <property type="entry name" value="GNVR"/>
    <property type="match status" value="1"/>
</dbReference>
<dbReference type="FunFam" id="3.40.50.300:FF:000527">
    <property type="entry name" value="Tyrosine-protein kinase etk"/>
    <property type="match status" value="1"/>
</dbReference>
<dbReference type="InterPro" id="IPR050445">
    <property type="entry name" value="Bact_polysacc_biosynth/exp"/>
</dbReference>
<dbReference type="InterPro" id="IPR027417">
    <property type="entry name" value="P-loop_NTPase"/>
</dbReference>
<sequence>MENQIYTEDIDFQKYWLVLKRHWLPSSCVFLLIFALAFAFAYTRKPTYEASGKLLIKKRNTTSALVTEAGAKLGELDSVYQLNSPLDTEAEIISSTPIIEQTIAELQLKGPEGNLIPPGGLLSGLGVKGIKGTDVLLITYQAGNPEEAATVVNKVMEVYIENNILVNRSEAAAAREFINKELPEIEARLSRAEAELRNFKERNNIVELEEEARSAVFVMGEIETEKSKKEAALADATARSAALQQQMGLNSAQAIALGAIGESMAVQNLFRELQQVENDLAVQRTRYQSKHPIIANLTRKRVSLQALLQERIRDILGSQLQLPRESFEIGLVQQQLLLDLVDSEVQRLGLVSQVRALEEARYSQQQRANVLPRLQEGLRELERKVNAAQSTYEILLKNLQEVQIVENQNVGNARVIASASPPEFPVGSGKKLYLAAGIVAGGMLYVVTAFLLELIDPSIKTAKEVREVFRYTVLGMIPKYRKKGFFFQNKIDQITPDLPVRDRPHWVVSETYRMLQANLRFLSPDKELKTIVVTSSMAKEGKSAVAANLALAIAQLGRRVLLIDADLRHPIQHHIWDLTNIAGLSDAIVGQVELDQATLDVSDNLDVLPSGVIPPNALALLDSKRMAGAIEQFAQDYDFILIDTPPLVMAADALTVGKMSDGIVLVVRPGAIDRVSAAASQQLLRQSGVNVLGIVVNGVIMQNEPDSYFHHAQAYYKQDHPIPMKKMVAPSQSAPPQVPQADE</sequence>
<keyword evidence="13" id="KW-0829">Tyrosine-protein kinase</keyword>
<comment type="subcellular location">
    <subcellularLocation>
        <location evidence="1">Cell membrane</location>
        <topology evidence="1">Multi-pass membrane protein</topology>
    </subcellularLocation>
</comment>
<dbReference type="Pfam" id="PF10609">
    <property type="entry name" value="ParA"/>
    <property type="match status" value="1"/>
</dbReference>
<dbReference type="PANTHER" id="PTHR32309:SF13">
    <property type="entry name" value="FERRIC ENTEROBACTIN TRANSPORT PROTEIN FEPE"/>
    <property type="match status" value="1"/>
</dbReference>
<dbReference type="EC" id="2.7.10.2" evidence="4"/>
<dbReference type="RefSeq" id="WP_168567344.1">
    <property type="nucleotide sequence ID" value="NZ_CP051167.1"/>
</dbReference>
<comment type="similarity">
    <text evidence="3">Belongs to the CpsD/CapB family.</text>
</comment>
<evidence type="ECO:0000256" key="15">
    <source>
        <dbReference type="SAM" id="Coils"/>
    </source>
</evidence>
<dbReference type="NCBIfam" id="TIGR01007">
    <property type="entry name" value="eps_fam"/>
    <property type="match status" value="1"/>
</dbReference>
<protein>
    <recommendedName>
        <fullName evidence="4">non-specific protein-tyrosine kinase</fullName>
        <ecNumber evidence="4">2.7.10.2</ecNumber>
    </recommendedName>
</protein>
<keyword evidence="11 16" id="KW-1133">Transmembrane helix</keyword>
<evidence type="ECO:0000256" key="6">
    <source>
        <dbReference type="ARBA" id="ARBA00022679"/>
    </source>
</evidence>
<comment type="catalytic activity">
    <reaction evidence="14">
        <text>L-tyrosyl-[protein] + ATP = O-phospho-L-tyrosyl-[protein] + ADP + H(+)</text>
        <dbReference type="Rhea" id="RHEA:10596"/>
        <dbReference type="Rhea" id="RHEA-COMP:10136"/>
        <dbReference type="Rhea" id="RHEA-COMP:20101"/>
        <dbReference type="ChEBI" id="CHEBI:15378"/>
        <dbReference type="ChEBI" id="CHEBI:30616"/>
        <dbReference type="ChEBI" id="CHEBI:46858"/>
        <dbReference type="ChEBI" id="CHEBI:61978"/>
        <dbReference type="ChEBI" id="CHEBI:456216"/>
        <dbReference type="EC" id="2.7.10.2"/>
    </reaction>
</comment>
<keyword evidence="12 16" id="KW-0472">Membrane</keyword>
<organism evidence="19 20">
    <name type="scientific">Oxynema aestuarii AP17</name>
    <dbReference type="NCBI Taxonomy" id="2064643"/>
    <lineage>
        <taxon>Bacteria</taxon>
        <taxon>Bacillati</taxon>
        <taxon>Cyanobacteriota</taxon>
        <taxon>Cyanophyceae</taxon>
        <taxon>Oscillatoriophycideae</taxon>
        <taxon>Oscillatoriales</taxon>
        <taxon>Oscillatoriaceae</taxon>
        <taxon>Oxynema</taxon>
        <taxon>Oxynema aestuarii</taxon>
    </lineage>
</organism>
<proteinExistence type="inferred from homology"/>
<dbReference type="EMBL" id="CP051167">
    <property type="protein sequence ID" value="QIZ69186.1"/>
    <property type="molecule type" value="Genomic_DNA"/>
</dbReference>
<evidence type="ECO:0000256" key="14">
    <source>
        <dbReference type="ARBA" id="ARBA00051245"/>
    </source>
</evidence>
<evidence type="ECO:0000256" key="1">
    <source>
        <dbReference type="ARBA" id="ARBA00004651"/>
    </source>
</evidence>
<dbReference type="PANTHER" id="PTHR32309">
    <property type="entry name" value="TYROSINE-PROTEIN KINASE"/>
    <property type="match status" value="1"/>
</dbReference>
<gene>
    <name evidence="19" type="ORF">HCG48_00105</name>
</gene>
<accession>A0A6H1TSJ9</accession>
<evidence type="ECO:0000256" key="9">
    <source>
        <dbReference type="ARBA" id="ARBA00022777"/>
    </source>
</evidence>
<evidence type="ECO:0000256" key="12">
    <source>
        <dbReference type="ARBA" id="ARBA00023136"/>
    </source>
</evidence>
<dbReference type="GO" id="GO:0042802">
    <property type="term" value="F:identical protein binding"/>
    <property type="evidence" value="ECO:0007669"/>
    <property type="project" value="UniProtKB-ARBA"/>
</dbReference>
<evidence type="ECO:0000313" key="19">
    <source>
        <dbReference type="EMBL" id="QIZ69186.1"/>
    </source>
</evidence>
<evidence type="ECO:0000256" key="3">
    <source>
        <dbReference type="ARBA" id="ARBA00007316"/>
    </source>
</evidence>
<reference evidence="19 20" key="1">
    <citation type="submission" date="2020-04" db="EMBL/GenBank/DDBJ databases">
        <authorList>
            <person name="Basu S."/>
            <person name="Maruthanayagam V."/>
            <person name="Chakraborty S."/>
            <person name="Pramanik A."/>
            <person name="Mukherjee J."/>
            <person name="Brink B."/>
        </authorList>
    </citation>
    <scope>NUCLEOTIDE SEQUENCE [LARGE SCALE GENOMIC DNA]</scope>
    <source>
        <strain evidence="19 20">AP17</strain>
    </source>
</reference>
<keyword evidence="5" id="KW-1003">Cell membrane</keyword>
<evidence type="ECO:0000313" key="20">
    <source>
        <dbReference type="Proteomes" id="UP000500857"/>
    </source>
</evidence>
<evidence type="ECO:0000256" key="13">
    <source>
        <dbReference type="ARBA" id="ARBA00023137"/>
    </source>
</evidence>
<dbReference type="InterPro" id="IPR005702">
    <property type="entry name" value="Wzc-like_C"/>
</dbReference>
<evidence type="ECO:0000256" key="4">
    <source>
        <dbReference type="ARBA" id="ARBA00011903"/>
    </source>
</evidence>
<evidence type="ECO:0000256" key="11">
    <source>
        <dbReference type="ARBA" id="ARBA00022989"/>
    </source>
</evidence>
<feature type="coiled-coil region" evidence="15">
    <location>
        <begin position="371"/>
        <end position="398"/>
    </location>
</feature>
<feature type="coiled-coil region" evidence="15">
    <location>
        <begin position="175"/>
        <end position="286"/>
    </location>
</feature>
<keyword evidence="6" id="KW-0808">Transferase</keyword>
<dbReference type="Pfam" id="PF02706">
    <property type="entry name" value="Wzz"/>
    <property type="match status" value="1"/>
</dbReference>
<evidence type="ECO:0000256" key="10">
    <source>
        <dbReference type="ARBA" id="ARBA00022840"/>
    </source>
</evidence>
<dbReference type="Proteomes" id="UP000500857">
    <property type="component" value="Chromosome"/>
</dbReference>
<dbReference type="GO" id="GO:0004715">
    <property type="term" value="F:non-membrane spanning protein tyrosine kinase activity"/>
    <property type="evidence" value="ECO:0007669"/>
    <property type="project" value="UniProtKB-EC"/>
</dbReference>
<keyword evidence="8" id="KW-0547">Nucleotide-binding</keyword>
<dbReference type="InterPro" id="IPR003856">
    <property type="entry name" value="LPS_length_determ_N"/>
</dbReference>
<keyword evidence="7 16" id="KW-0812">Transmembrane</keyword>
<dbReference type="GO" id="GO:0005524">
    <property type="term" value="F:ATP binding"/>
    <property type="evidence" value="ECO:0007669"/>
    <property type="project" value="UniProtKB-KW"/>
</dbReference>
<evidence type="ECO:0000256" key="8">
    <source>
        <dbReference type="ARBA" id="ARBA00022741"/>
    </source>
</evidence>
<comment type="similarity">
    <text evidence="2">Belongs to the CpsC/CapA family.</text>
</comment>
<dbReference type="SUPFAM" id="SSF52540">
    <property type="entry name" value="P-loop containing nucleoside triphosphate hydrolases"/>
    <property type="match status" value="1"/>
</dbReference>
<evidence type="ECO:0000256" key="7">
    <source>
        <dbReference type="ARBA" id="ARBA00022692"/>
    </source>
</evidence>
<dbReference type="CDD" id="cd05387">
    <property type="entry name" value="BY-kinase"/>
    <property type="match status" value="1"/>
</dbReference>
<keyword evidence="20" id="KW-1185">Reference proteome</keyword>
<feature type="transmembrane region" description="Helical" evidence="16">
    <location>
        <begin position="23"/>
        <end position="43"/>
    </location>
</feature>
<dbReference type="InterPro" id="IPR032807">
    <property type="entry name" value="GNVR"/>
</dbReference>
<dbReference type="AlphaFoldDB" id="A0A6H1TSJ9"/>
<evidence type="ECO:0000256" key="16">
    <source>
        <dbReference type="SAM" id="Phobius"/>
    </source>
</evidence>
<evidence type="ECO:0000256" key="5">
    <source>
        <dbReference type="ARBA" id="ARBA00022475"/>
    </source>
</evidence>
<name>A0A6H1TSJ9_9CYAN</name>
<dbReference type="GO" id="GO:0005886">
    <property type="term" value="C:plasma membrane"/>
    <property type="evidence" value="ECO:0007669"/>
    <property type="project" value="UniProtKB-SubCell"/>
</dbReference>
<dbReference type="KEGG" id="oxy:HCG48_00105"/>
<keyword evidence="9 19" id="KW-0418">Kinase</keyword>
<keyword evidence="15" id="KW-0175">Coiled coil</keyword>
<evidence type="ECO:0000259" key="17">
    <source>
        <dbReference type="Pfam" id="PF02706"/>
    </source>
</evidence>